<proteinExistence type="predicted"/>
<evidence type="ECO:0000313" key="3">
    <source>
        <dbReference type="Proteomes" id="UP000305881"/>
    </source>
</evidence>
<protein>
    <submittedName>
        <fullName evidence="2">Uncharacterized protein</fullName>
    </submittedName>
</protein>
<dbReference type="RefSeq" id="WP_017841074.1">
    <property type="nucleotide sequence ID" value="NZ_CP035467.1"/>
</dbReference>
<feature type="transmembrane region" description="Helical" evidence="1">
    <location>
        <begin position="43"/>
        <end position="66"/>
    </location>
</feature>
<name>A0A4P9UJL0_METBY</name>
<dbReference type="Proteomes" id="UP000305881">
    <property type="component" value="Chromosome"/>
</dbReference>
<gene>
    <name evidence="2" type="ORF">EQU24_02160</name>
</gene>
<keyword evidence="3" id="KW-1185">Reference proteome</keyword>
<sequence length="72" mass="7998">MSKYLESLLQGAEPSIITEIFFWLIVLCLFVAVYFRKIGKGHVFVNYSATLLTSLGILGTFIGIVMGNPEEP</sequence>
<dbReference type="OrthoDB" id="9798009at2"/>
<keyword evidence="1" id="KW-0812">Transmembrane</keyword>
<dbReference type="AlphaFoldDB" id="A0A4P9UJL0"/>
<dbReference type="STRING" id="675511.GCA_000341735_02570"/>
<keyword evidence="1" id="KW-1133">Transmembrane helix</keyword>
<evidence type="ECO:0000313" key="2">
    <source>
        <dbReference type="EMBL" id="QCW81187.1"/>
    </source>
</evidence>
<dbReference type="KEGG" id="mbur:EQU24_02160"/>
<dbReference type="EMBL" id="CP035467">
    <property type="protein sequence ID" value="QCW81187.1"/>
    <property type="molecule type" value="Genomic_DNA"/>
</dbReference>
<reference evidence="3" key="1">
    <citation type="journal article" date="2019" name="J. Bacteriol.">
        <title>A Mutagenic Screen Identifies a TonB-Dependent Receptor Required for the Lanthanide Metal Switch in the Type I Methanotroph 'Methylotuvimicrobium buryatense' 5GB1C.</title>
        <authorList>
            <person name="Groom J.D."/>
            <person name="Ford S.M."/>
            <person name="Pesesky M.W."/>
            <person name="Lidstrom M.E."/>
        </authorList>
    </citation>
    <scope>NUCLEOTIDE SEQUENCE [LARGE SCALE GENOMIC DNA]</scope>
    <source>
        <strain evidence="3">5GB1C</strain>
    </source>
</reference>
<accession>A0A4P9UJL0</accession>
<keyword evidence="1" id="KW-0472">Membrane</keyword>
<feature type="transmembrane region" description="Helical" evidence="1">
    <location>
        <begin position="20"/>
        <end position="36"/>
    </location>
</feature>
<evidence type="ECO:0000256" key="1">
    <source>
        <dbReference type="SAM" id="Phobius"/>
    </source>
</evidence>
<organism evidence="2 3">
    <name type="scientific">Methylotuvimicrobium buryatense</name>
    <name type="common">Methylomicrobium buryatense</name>
    <dbReference type="NCBI Taxonomy" id="95641"/>
    <lineage>
        <taxon>Bacteria</taxon>
        <taxon>Pseudomonadati</taxon>
        <taxon>Pseudomonadota</taxon>
        <taxon>Gammaproteobacteria</taxon>
        <taxon>Methylococcales</taxon>
        <taxon>Methylococcaceae</taxon>
        <taxon>Methylotuvimicrobium</taxon>
    </lineage>
</organism>